<reference evidence="1" key="1">
    <citation type="submission" date="2015-04" db="UniProtKB">
        <authorList>
            <consortium name="EnsemblPlants"/>
        </authorList>
    </citation>
    <scope>IDENTIFICATION</scope>
</reference>
<dbReference type="HOGENOM" id="CLU_2546460_0_0_1"/>
<dbReference type="Gramene" id="OMERI07G21750.1">
    <property type="protein sequence ID" value="OMERI07G21750.1"/>
    <property type="gene ID" value="OMERI07G21750"/>
</dbReference>
<dbReference type="Proteomes" id="UP000008021">
    <property type="component" value="Chromosome 7"/>
</dbReference>
<evidence type="ECO:0000313" key="1">
    <source>
        <dbReference type="EnsemblPlants" id="OMERI07G21750.1"/>
    </source>
</evidence>
<protein>
    <submittedName>
        <fullName evidence="1">Uncharacterized protein</fullName>
    </submittedName>
</protein>
<accession>A0A0E0EFP3</accession>
<keyword evidence="2" id="KW-1185">Reference proteome</keyword>
<dbReference type="EnsemblPlants" id="OMERI07G21750.1">
    <property type="protein sequence ID" value="OMERI07G21750.1"/>
    <property type="gene ID" value="OMERI07G21750"/>
</dbReference>
<dbReference type="AlphaFoldDB" id="A0A0E0EFP3"/>
<evidence type="ECO:0000313" key="2">
    <source>
        <dbReference type="Proteomes" id="UP000008021"/>
    </source>
</evidence>
<reference evidence="1" key="2">
    <citation type="submission" date="2018-05" db="EMBL/GenBank/DDBJ databases">
        <title>OmerRS3 (Oryza meridionalis Reference Sequence Version 3).</title>
        <authorList>
            <person name="Zhang J."/>
            <person name="Kudrna D."/>
            <person name="Lee S."/>
            <person name="Talag J."/>
            <person name="Welchert J."/>
            <person name="Wing R.A."/>
        </authorList>
    </citation>
    <scope>NUCLEOTIDE SEQUENCE [LARGE SCALE GENOMIC DNA]</scope>
    <source>
        <strain evidence="1">cv. OR44</strain>
    </source>
</reference>
<name>A0A0E0EFP3_9ORYZ</name>
<sequence length="83" mass="8566">MSRSPWSLTVRSTAAATCASSVTSQYMYEASGPSSAADVLDIGDDDLGTILDELLCCNLSDATGSTGNDSHLASQTASKYIVL</sequence>
<organism evidence="1">
    <name type="scientific">Oryza meridionalis</name>
    <dbReference type="NCBI Taxonomy" id="40149"/>
    <lineage>
        <taxon>Eukaryota</taxon>
        <taxon>Viridiplantae</taxon>
        <taxon>Streptophyta</taxon>
        <taxon>Embryophyta</taxon>
        <taxon>Tracheophyta</taxon>
        <taxon>Spermatophyta</taxon>
        <taxon>Magnoliopsida</taxon>
        <taxon>Liliopsida</taxon>
        <taxon>Poales</taxon>
        <taxon>Poaceae</taxon>
        <taxon>BOP clade</taxon>
        <taxon>Oryzoideae</taxon>
        <taxon>Oryzeae</taxon>
        <taxon>Oryzinae</taxon>
        <taxon>Oryza</taxon>
    </lineage>
</organism>
<proteinExistence type="predicted"/>